<dbReference type="Gene3D" id="3.10.129.10">
    <property type="entry name" value="Hotdog Thioesterase"/>
    <property type="match status" value="1"/>
</dbReference>
<dbReference type="PANTHER" id="PTHR31793">
    <property type="entry name" value="4-HYDROXYBENZOYL-COA THIOESTERASE FAMILY MEMBER"/>
    <property type="match status" value="1"/>
</dbReference>
<dbReference type="RefSeq" id="WP_055743878.1">
    <property type="nucleotide sequence ID" value="NZ_LJJB01000007.1"/>
</dbReference>
<protein>
    <submittedName>
        <fullName evidence="1">Thioesterase</fullName>
    </submittedName>
</protein>
<dbReference type="Pfam" id="PF13279">
    <property type="entry name" value="4HBT_2"/>
    <property type="match status" value="1"/>
</dbReference>
<reference evidence="1 2" key="1">
    <citation type="submission" date="2015-09" db="EMBL/GenBank/DDBJ databases">
        <title>Genome sequencing project for genomic taxonomy and phylogenomics of Bacillus-like bacteria.</title>
        <authorList>
            <person name="Liu B."/>
            <person name="Wang J."/>
            <person name="Zhu Y."/>
            <person name="Liu G."/>
            <person name="Chen Q."/>
            <person name="Chen Z."/>
            <person name="Lan J."/>
            <person name="Che J."/>
            <person name="Ge C."/>
            <person name="Shi H."/>
            <person name="Pan Z."/>
            <person name="Liu X."/>
        </authorList>
    </citation>
    <scope>NUCLEOTIDE SEQUENCE [LARGE SCALE GENOMIC DNA]</scope>
    <source>
        <strain evidence="1 2">DSM 8552</strain>
    </source>
</reference>
<dbReference type="SUPFAM" id="SSF54637">
    <property type="entry name" value="Thioesterase/thiol ester dehydrase-isomerase"/>
    <property type="match status" value="1"/>
</dbReference>
<keyword evidence="2" id="KW-1185">Reference proteome</keyword>
<dbReference type="InterPro" id="IPR029069">
    <property type="entry name" value="HotDog_dom_sf"/>
</dbReference>
<organism evidence="1 2">
    <name type="scientific">Brevibacillus choshinensis</name>
    <dbReference type="NCBI Taxonomy" id="54911"/>
    <lineage>
        <taxon>Bacteria</taxon>
        <taxon>Bacillati</taxon>
        <taxon>Bacillota</taxon>
        <taxon>Bacilli</taxon>
        <taxon>Bacillales</taxon>
        <taxon>Paenibacillaceae</taxon>
        <taxon>Brevibacillus</taxon>
    </lineage>
</organism>
<dbReference type="Proteomes" id="UP000051063">
    <property type="component" value="Unassembled WGS sequence"/>
</dbReference>
<evidence type="ECO:0000313" key="1">
    <source>
        <dbReference type="EMBL" id="KQL49570.1"/>
    </source>
</evidence>
<sequence>MPPLANMELVVSAEAVHGGHVNNVKYLEFLEMARKPWYQYFSTLGFRSFMAHLNVEYKKEAFLGDHLLIHTMIERVGNTSLVLRHTMKNQNEEYVLQAHATFVAISVETGEKIRVPDELREDIDEKTR</sequence>
<dbReference type="InterPro" id="IPR050563">
    <property type="entry name" value="4-hydroxybenzoyl-CoA_TE"/>
</dbReference>
<name>A0ABR5NDD4_BRECH</name>
<proteinExistence type="predicted"/>
<dbReference type="EMBL" id="LJJB01000007">
    <property type="protein sequence ID" value="KQL49570.1"/>
    <property type="molecule type" value="Genomic_DNA"/>
</dbReference>
<evidence type="ECO:0000313" key="2">
    <source>
        <dbReference type="Proteomes" id="UP000051063"/>
    </source>
</evidence>
<accession>A0ABR5NDD4</accession>
<dbReference type="CDD" id="cd00586">
    <property type="entry name" value="4HBT"/>
    <property type="match status" value="1"/>
</dbReference>
<dbReference type="PANTHER" id="PTHR31793:SF24">
    <property type="entry name" value="LONG-CHAIN ACYL-COA THIOESTERASE FADM"/>
    <property type="match status" value="1"/>
</dbReference>
<gene>
    <name evidence="1" type="ORF">AN963_07495</name>
</gene>
<comment type="caution">
    <text evidence="1">The sequence shown here is derived from an EMBL/GenBank/DDBJ whole genome shotgun (WGS) entry which is preliminary data.</text>
</comment>